<gene>
    <name evidence="2" type="ORF">UFOVP1247_150</name>
    <name evidence="1" type="ORF">UFOVP970_190</name>
</gene>
<evidence type="ECO:0008006" key="3">
    <source>
        <dbReference type="Google" id="ProtNLM"/>
    </source>
</evidence>
<protein>
    <recommendedName>
        <fullName evidence="3">DUF1737 domain-containing protein</fullName>
    </recommendedName>
</protein>
<dbReference type="EMBL" id="LR796916">
    <property type="protein sequence ID" value="CAB4175425.1"/>
    <property type="molecule type" value="Genomic_DNA"/>
</dbReference>
<reference evidence="1" key="1">
    <citation type="submission" date="2020-05" db="EMBL/GenBank/DDBJ databases">
        <authorList>
            <person name="Chiriac C."/>
            <person name="Salcher M."/>
            <person name="Ghai R."/>
            <person name="Kavagutti S V."/>
        </authorList>
    </citation>
    <scope>NUCLEOTIDE SEQUENCE</scope>
</reference>
<sequence>MKPDQKFIVTFGSPSDQEEQVMNLVNSGWRIISITARAITGGANNSSVNGGFGILFEKDKY</sequence>
<name>A0A6J5Q1X9_9CAUD</name>
<organism evidence="1">
    <name type="scientific">uncultured Caudovirales phage</name>
    <dbReference type="NCBI Taxonomy" id="2100421"/>
    <lineage>
        <taxon>Viruses</taxon>
        <taxon>Duplodnaviria</taxon>
        <taxon>Heunggongvirae</taxon>
        <taxon>Uroviricota</taxon>
        <taxon>Caudoviricetes</taxon>
        <taxon>Peduoviridae</taxon>
        <taxon>Maltschvirus</taxon>
        <taxon>Maltschvirus maltsch</taxon>
    </lineage>
</organism>
<dbReference type="EMBL" id="LR797195">
    <property type="protein sequence ID" value="CAB4193776.1"/>
    <property type="molecule type" value="Genomic_DNA"/>
</dbReference>
<evidence type="ECO:0000313" key="1">
    <source>
        <dbReference type="EMBL" id="CAB4175425.1"/>
    </source>
</evidence>
<accession>A0A6J5Q1X9</accession>
<evidence type="ECO:0000313" key="2">
    <source>
        <dbReference type="EMBL" id="CAB4193776.1"/>
    </source>
</evidence>
<proteinExistence type="predicted"/>